<dbReference type="AlphaFoldDB" id="A0A3S3QFH7"/>
<dbReference type="NCBIfam" id="TIGR01863">
    <property type="entry name" value="cas_Csd1"/>
    <property type="match status" value="1"/>
</dbReference>
<dbReference type="Pfam" id="PF09709">
    <property type="entry name" value="Cas_Csd1"/>
    <property type="match status" value="1"/>
</dbReference>
<evidence type="ECO:0000313" key="1">
    <source>
        <dbReference type="EMBL" id="RWX46112.1"/>
    </source>
</evidence>
<accession>A0A3S3QFH7</accession>
<gene>
    <name evidence="1" type="ORF">H206_00404</name>
</gene>
<comment type="caution">
    <text evidence="1">The sequence shown here is derived from an EMBL/GenBank/DDBJ whole genome shotgun (WGS) entry which is preliminary data.</text>
</comment>
<sequence length="567" mass="63899">MIFQNLIAYYDRLAEAGEDIPALGFSSEELGFSITLSRSGKLVGEPRDLRNKLAANKYEYRLSEVPYTNGVNVRSGKGAEKTPNFMADKADYIFGMSGNTAKPVHKKSFTELVEKIAGESDDPGVLAVKAFLAAWNPANSPELPLWDEICGTHGKWIAFELEGEMGFVHERPAVMALWQQYLEQKKYRQGISLVTGSSGNLQEQYAQFKFGSGASLVSFNENAYESYNKKRGDNAPIHVIDEFKSSTALKYLFRSKKQRLTIGDAVTVFWTERVSPVEAFMSFVLNPQPGDDAADNQKISQFLRAAKKGKTPDWQDYEGDVRFYILGFSLNKARLALRFRHDCSVDELKDRIGEHFRCLEMETSSERDMENPGIWHLLKETARETKDISPLLGGALMRSILEGRNYPLNLYNGVLGRIRADQRITYLRAAILKAVLTRNYENKLEVPMSLDEQKHDAAYLLGRLFAVLEKAQLDALGKVNATIKDRFYGAASATPATVFPRLLRLAQHHIAKAEYGYISDKNIAKIMENITAFPSHLDLQGQGLFAIGYYQQKNALYRKRSKGEENE</sequence>
<proteinExistence type="predicted"/>
<organism evidence="1 2">
    <name type="scientific">Candidatus Electrothrix aarhusensis</name>
    <dbReference type="NCBI Taxonomy" id="1859131"/>
    <lineage>
        <taxon>Bacteria</taxon>
        <taxon>Pseudomonadati</taxon>
        <taxon>Thermodesulfobacteriota</taxon>
        <taxon>Desulfobulbia</taxon>
        <taxon>Desulfobulbales</taxon>
        <taxon>Desulfobulbaceae</taxon>
        <taxon>Candidatus Electrothrix</taxon>
    </lineage>
</organism>
<reference evidence="1 2" key="1">
    <citation type="submission" date="2017-01" db="EMBL/GenBank/DDBJ databases">
        <title>The cable genome- insights into the physiology and evolution of filamentous bacteria capable of sulfide oxidation via long distance electron transfer.</title>
        <authorList>
            <person name="Schreiber L."/>
            <person name="Bjerg J.T."/>
            <person name="Boggild A."/>
            <person name="Van De Vossenberg J."/>
            <person name="Meysman F."/>
            <person name="Nielsen L.P."/>
            <person name="Schramm A."/>
            <person name="Kjeldsen K.U."/>
        </authorList>
    </citation>
    <scope>NUCLEOTIDE SEQUENCE [LARGE SCALE GENOMIC DNA]</scope>
    <source>
        <strain evidence="1">MCF</strain>
    </source>
</reference>
<dbReference type="EMBL" id="MTKO01000069">
    <property type="protein sequence ID" value="RWX46112.1"/>
    <property type="molecule type" value="Genomic_DNA"/>
</dbReference>
<keyword evidence="2" id="KW-1185">Reference proteome</keyword>
<dbReference type="Proteomes" id="UP000287853">
    <property type="component" value="Unassembled WGS sequence"/>
</dbReference>
<name>A0A3S3QFH7_9BACT</name>
<protein>
    <submittedName>
        <fullName evidence="1">CRISPR-associated protein Csd1</fullName>
    </submittedName>
</protein>
<dbReference type="CDD" id="cd09757">
    <property type="entry name" value="Cas8c_I-C"/>
    <property type="match status" value="1"/>
</dbReference>
<evidence type="ECO:0000313" key="2">
    <source>
        <dbReference type="Proteomes" id="UP000287853"/>
    </source>
</evidence>
<dbReference type="InterPro" id="IPR010144">
    <property type="entry name" value="CRISPR-assoc_prot_Csd1-typ"/>
</dbReference>